<accession>A0A238U6N7</accession>
<dbReference type="Proteomes" id="UP000215214">
    <property type="component" value="Chromosome TJEJU"/>
</dbReference>
<keyword evidence="5" id="KW-1185">Reference proteome</keyword>
<feature type="domain" description="N-acetyltransferase" evidence="3">
    <location>
        <begin position="3"/>
        <end position="166"/>
    </location>
</feature>
<evidence type="ECO:0000256" key="1">
    <source>
        <dbReference type="ARBA" id="ARBA00022679"/>
    </source>
</evidence>
<dbReference type="PROSITE" id="PS51186">
    <property type="entry name" value="GNAT"/>
    <property type="match status" value="1"/>
</dbReference>
<dbReference type="GO" id="GO:0016747">
    <property type="term" value="F:acyltransferase activity, transferring groups other than amino-acyl groups"/>
    <property type="evidence" value="ECO:0007669"/>
    <property type="project" value="InterPro"/>
</dbReference>
<organism evidence="4 5">
    <name type="scientific">Tenacibaculum jejuense</name>
    <dbReference type="NCBI Taxonomy" id="584609"/>
    <lineage>
        <taxon>Bacteria</taxon>
        <taxon>Pseudomonadati</taxon>
        <taxon>Bacteroidota</taxon>
        <taxon>Flavobacteriia</taxon>
        <taxon>Flavobacteriales</taxon>
        <taxon>Flavobacteriaceae</taxon>
        <taxon>Tenacibaculum</taxon>
    </lineage>
</organism>
<evidence type="ECO:0000256" key="2">
    <source>
        <dbReference type="ARBA" id="ARBA00023315"/>
    </source>
</evidence>
<sequence>MNISFKRITPQQTNSVLKLFKETAEKIHQKNINHWQYWKNPPIEKINWVKEGIQNEEFFFIENGDENMGMVRIMTKDTLYWGEQEVPAKYIHSLVIREKYNGKGLGAKIIQQISDQAKKENYNYIRLDADSNNSKLCSYYENLGFKNVGTKKVALSTNTLYEKKIR</sequence>
<keyword evidence="1 4" id="KW-0808">Transferase</keyword>
<dbReference type="Pfam" id="PF00583">
    <property type="entry name" value="Acetyltransf_1"/>
    <property type="match status" value="1"/>
</dbReference>
<dbReference type="InterPro" id="IPR000182">
    <property type="entry name" value="GNAT_dom"/>
</dbReference>
<dbReference type="KEGG" id="tje:TJEJU_0902"/>
<keyword evidence="2" id="KW-0012">Acyltransferase</keyword>
<dbReference type="RefSeq" id="WP_095069807.1">
    <property type="nucleotide sequence ID" value="NZ_LT899436.1"/>
</dbReference>
<dbReference type="OrthoDB" id="1188001at2"/>
<evidence type="ECO:0000259" key="3">
    <source>
        <dbReference type="PROSITE" id="PS51186"/>
    </source>
</evidence>
<dbReference type="CDD" id="cd04301">
    <property type="entry name" value="NAT_SF"/>
    <property type="match status" value="1"/>
</dbReference>
<proteinExistence type="predicted"/>
<dbReference type="SUPFAM" id="SSF55729">
    <property type="entry name" value="Acyl-CoA N-acyltransferases (Nat)"/>
    <property type="match status" value="1"/>
</dbReference>
<dbReference type="AlphaFoldDB" id="A0A238U6N7"/>
<dbReference type="Gene3D" id="3.40.630.30">
    <property type="match status" value="1"/>
</dbReference>
<gene>
    <name evidence="4" type="ORF">TJEJU_0902</name>
</gene>
<dbReference type="PANTHER" id="PTHR42919">
    <property type="entry name" value="N-ALPHA-ACETYLTRANSFERASE"/>
    <property type="match status" value="1"/>
</dbReference>
<dbReference type="PANTHER" id="PTHR42919:SF8">
    <property type="entry name" value="N-ALPHA-ACETYLTRANSFERASE 50"/>
    <property type="match status" value="1"/>
</dbReference>
<dbReference type="EMBL" id="LT899436">
    <property type="protein sequence ID" value="SNR14666.1"/>
    <property type="molecule type" value="Genomic_DNA"/>
</dbReference>
<reference evidence="4 5" key="1">
    <citation type="submission" date="2017-07" db="EMBL/GenBank/DDBJ databases">
        <authorList>
            <person name="Sun Z.S."/>
            <person name="Albrecht U."/>
            <person name="Echele G."/>
            <person name="Lee C.C."/>
        </authorList>
    </citation>
    <scope>NUCLEOTIDE SEQUENCE [LARGE SCALE GENOMIC DNA]</scope>
    <source>
        <strain evidence="5">type strain: KCTC 22618</strain>
    </source>
</reference>
<name>A0A238U6N7_9FLAO</name>
<evidence type="ECO:0000313" key="5">
    <source>
        <dbReference type="Proteomes" id="UP000215214"/>
    </source>
</evidence>
<protein>
    <submittedName>
        <fullName evidence="4">GCN5-related N-acetyltransferase</fullName>
    </submittedName>
</protein>
<dbReference type="InterPro" id="IPR051556">
    <property type="entry name" value="N-term/lysine_N-AcTrnsfr"/>
</dbReference>
<evidence type="ECO:0000313" key="4">
    <source>
        <dbReference type="EMBL" id="SNR14666.1"/>
    </source>
</evidence>
<dbReference type="InterPro" id="IPR016181">
    <property type="entry name" value="Acyl_CoA_acyltransferase"/>
</dbReference>